<organism evidence="2 3">
    <name type="scientific">Acinetobacter amyesii</name>
    <dbReference type="NCBI Taxonomy" id="2942470"/>
    <lineage>
        <taxon>Bacteria</taxon>
        <taxon>Pseudomonadati</taxon>
        <taxon>Pseudomonadota</taxon>
        <taxon>Gammaproteobacteria</taxon>
        <taxon>Moraxellales</taxon>
        <taxon>Moraxellaceae</taxon>
        <taxon>Acinetobacter</taxon>
    </lineage>
</organism>
<dbReference type="GO" id="GO:0003677">
    <property type="term" value="F:DNA binding"/>
    <property type="evidence" value="ECO:0007669"/>
    <property type="project" value="InterPro"/>
</dbReference>
<dbReference type="GO" id="GO:0009307">
    <property type="term" value="P:DNA restriction-modification system"/>
    <property type="evidence" value="ECO:0007669"/>
    <property type="project" value="InterPro"/>
</dbReference>
<dbReference type="AlphaFoldDB" id="A0A1T1H5M7"/>
<feature type="domain" description="Restriction endonuclease type IV Mrr" evidence="1">
    <location>
        <begin position="190"/>
        <end position="304"/>
    </location>
</feature>
<reference evidence="2 3" key="1">
    <citation type="submission" date="2017-02" db="EMBL/GenBank/DDBJ databases">
        <title>Acinetobacter sp. ANC 4945, whole genome shotgun sequencing project.</title>
        <authorList>
            <person name="Radolfova-Krizova L."/>
            <person name="Al Atrouni A."/>
            <person name="Nemec A."/>
        </authorList>
    </citation>
    <scope>NUCLEOTIDE SEQUENCE [LARGE SCALE GENOMIC DNA]</scope>
    <source>
        <strain evidence="2 3">ANC 4945</strain>
    </source>
</reference>
<comment type="caution">
    <text evidence="2">The sequence shown here is derived from an EMBL/GenBank/DDBJ whole genome shotgun (WGS) entry which is preliminary data.</text>
</comment>
<dbReference type="SUPFAM" id="SSF52980">
    <property type="entry name" value="Restriction endonuclease-like"/>
    <property type="match status" value="1"/>
</dbReference>
<dbReference type="GO" id="GO:0004519">
    <property type="term" value="F:endonuclease activity"/>
    <property type="evidence" value="ECO:0007669"/>
    <property type="project" value="InterPro"/>
</dbReference>
<evidence type="ECO:0000313" key="3">
    <source>
        <dbReference type="Proteomes" id="UP000191160"/>
    </source>
</evidence>
<gene>
    <name evidence="2" type="ORF">B1202_00325</name>
</gene>
<dbReference type="InterPro" id="IPR011335">
    <property type="entry name" value="Restrct_endonuc-II-like"/>
</dbReference>
<dbReference type="EMBL" id="MVKX01000001">
    <property type="protein sequence ID" value="OOV85134.1"/>
    <property type="molecule type" value="Genomic_DNA"/>
</dbReference>
<dbReference type="Pfam" id="PF04471">
    <property type="entry name" value="Mrr_cat"/>
    <property type="match status" value="1"/>
</dbReference>
<sequence length="330" mass="37594">MKKYLMVRSPEKLINENKIGYGWKQINFSAHNDTKTVIQEIIEKNGSIGRMTNQVKNYFEIKKGDIVVVPVGKKIAIAQVKGTKYYDDLFKGGHGANQIDVEFFKKDGKVIYIPRSKLKEDLESRLKLRTTIGDLARFSQEIDHIIQNLNDFGSFDLKNSFQEKIDQYEKEFKAELLNALWKGNTRLKAGGRGLEELVKELLEIEGYSSVDILDKKNGAGIADIDIQATSDNNPFLKDILVQVKHHRGETSKHAINQLIAYDVELNSNAYKWVITTGHISHESQSYADENQINIMEGEQLVDWIYTNLSKLKTSTKESLGIVDVPKLSWI</sequence>
<keyword evidence="3" id="KW-1185">Reference proteome</keyword>
<accession>A0A1T1H5M7</accession>
<dbReference type="Proteomes" id="UP000191160">
    <property type="component" value="Unassembled WGS sequence"/>
</dbReference>
<dbReference type="InterPro" id="IPR007560">
    <property type="entry name" value="Restrct_endonuc_IV_Mrr"/>
</dbReference>
<name>A0A1T1H5M7_9GAMM</name>
<dbReference type="InterPro" id="IPR011856">
    <property type="entry name" value="tRNA_endonuc-like_dom_sf"/>
</dbReference>
<protein>
    <recommendedName>
        <fullName evidence="1">Restriction endonuclease type IV Mrr domain-containing protein</fullName>
    </recommendedName>
</protein>
<dbReference type="RefSeq" id="WP_078188545.1">
    <property type="nucleotide sequence ID" value="NZ_JAMCOZ010000012.1"/>
</dbReference>
<evidence type="ECO:0000259" key="1">
    <source>
        <dbReference type="Pfam" id="PF04471"/>
    </source>
</evidence>
<evidence type="ECO:0000313" key="2">
    <source>
        <dbReference type="EMBL" id="OOV85134.1"/>
    </source>
</evidence>
<dbReference type="Gene3D" id="3.40.1350.10">
    <property type="match status" value="1"/>
</dbReference>
<proteinExistence type="predicted"/>